<evidence type="ECO:0000256" key="4">
    <source>
        <dbReference type="ARBA" id="ARBA00023136"/>
    </source>
</evidence>
<feature type="transmembrane region" description="Helical" evidence="5">
    <location>
        <begin position="16"/>
        <end position="34"/>
    </location>
</feature>
<evidence type="ECO:0000313" key="7">
    <source>
        <dbReference type="EMBL" id="KAK7081091.1"/>
    </source>
</evidence>
<organism evidence="7 8">
    <name type="scientific">Halocaridina rubra</name>
    <name type="common">Hawaiian red shrimp</name>
    <dbReference type="NCBI Taxonomy" id="373956"/>
    <lineage>
        <taxon>Eukaryota</taxon>
        <taxon>Metazoa</taxon>
        <taxon>Ecdysozoa</taxon>
        <taxon>Arthropoda</taxon>
        <taxon>Crustacea</taxon>
        <taxon>Multicrustacea</taxon>
        <taxon>Malacostraca</taxon>
        <taxon>Eumalacostraca</taxon>
        <taxon>Eucarida</taxon>
        <taxon>Decapoda</taxon>
        <taxon>Pleocyemata</taxon>
        <taxon>Caridea</taxon>
        <taxon>Atyoidea</taxon>
        <taxon>Atyidae</taxon>
        <taxon>Halocaridina</taxon>
    </lineage>
</organism>
<dbReference type="PROSITE" id="PS50850">
    <property type="entry name" value="MFS"/>
    <property type="match status" value="1"/>
</dbReference>
<dbReference type="InterPro" id="IPR020846">
    <property type="entry name" value="MFS_dom"/>
</dbReference>
<reference evidence="7 8" key="1">
    <citation type="submission" date="2023-11" db="EMBL/GenBank/DDBJ databases">
        <title>Halocaridina rubra genome assembly.</title>
        <authorList>
            <person name="Smith C."/>
        </authorList>
    </citation>
    <scope>NUCLEOTIDE SEQUENCE [LARGE SCALE GENOMIC DNA]</scope>
    <source>
        <strain evidence="7">EP-1</strain>
        <tissue evidence="7">Whole</tissue>
    </source>
</reference>
<dbReference type="AlphaFoldDB" id="A0AAN8XB88"/>
<comment type="caution">
    <text evidence="7">The sequence shown here is derived from an EMBL/GenBank/DDBJ whole genome shotgun (WGS) entry which is preliminary data.</text>
</comment>
<evidence type="ECO:0000256" key="1">
    <source>
        <dbReference type="ARBA" id="ARBA00004141"/>
    </source>
</evidence>
<accession>A0AAN8XB88</accession>
<sequence>MALGGLAYLVRDWRTLQLLVSLLCLPFLPALFILDESPRWLAVKGYHNYALQVLVKAARWNKAVLPPPHRILQIVKEGQNEHIPLKKTSQDSCQRNALDTIRGFFILFRTRRLRTITLAMYINYLCVGMVYFGLSLSGGQLSSNPFAYMALMGLVEVPAYTVAIPIVITYGRKYPTIFFFLFSGVLLLALPFIPEGCGWVRITLAMAGKMTITSVFQILSLYSSELFPTEVRTWGTSTAFMMSRLGSTASPFITEYLGTVYPWAPSAVFGALSLVAGIATLALPETLGISLPDTIDHLENRASLAVNRNIFRFLLRDPPNTSPLPPRGSFARQQNADVDALVDLHPQHHLHNLHYHQLQRLFRIEREQGVFYGCSHPTCTHEKRKSSI</sequence>
<comment type="subcellular location">
    <subcellularLocation>
        <location evidence="1">Membrane</location>
        <topology evidence="1">Multi-pass membrane protein</topology>
    </subcellularLocation>
</comment>
<feature type="domain" description="Major facilitator superfamily (MFS) profile" evidence="6">
    <location>
        <begin position="1"/>
        <end position="288"/>
    </location>
</feature>
<feature type="transmembrane region" description="Helical" evidence="5">
    <location>
        <begin position="146"/>
        <end position="167"/>
    </location>
</feature>
<evidence type="ECO:0000256" key="5">
    <source>
        <dbReference type="SAM" id="Phobius"/>
    </source>
</evidence>
<dbReference type="PANTHER" id="PTHR24064">
    <property type="entry name" value="SOLUTE CARRIER FAMILY 22 MEMBER"/>
    <property type="match status" value="1"/>
</dbReference>
<protein>
    <recommendedName>
        <fullName evidence="6">Major facilitator superfamily (MFS) profile domain-containing protein</fullName>
    </recommendedName>
</protein>
<dbReference type="GO" id="GO:0016020">
    <property type="term" value="C:membrane"/>
    <property type="evidence" value="ECO:0007669"/>
    <property type="project" value="UniProtKB-SubCell"/>
</dbReference>
<feature type="transmembrane region" description="Helical" evidence="5">
    <location>
        <begin position="174"/>
        <end position="193"/>
    </location>
</feature>
<dbReference type="SUPFAM" id="SSF103473">
    <property type="entry name" value="MFS general substrate transporter"/>
    <property type="match status" value="1"/>
</dbReference>
<dbReference type="EMBL" id="JAXCGZ010005705">
    <property type="protein sequence ID" value="KAK7081091.1"/>
    <property type="molecule type" value="Genomic_DNA"/>
</dbReference>
<evidence type="ECO:0000256" key="3">
    <source>
        <dbReference type="ARBA" id="ARBA00022989"/>
    </source>
</evidence>
<dbReference type="Pfam" id="PF00083">
    <property type="entry name" value="Sugar_tr"/>
    <property type="match status" value="1"/>
</dbReference>
<keyword evidence="3 5" id="KW-1133">Transmembrane helix</keyword>
<dbReference type="GO" id="GO:0022857">
    <property type="term" value="F:transmembrane transporter activity"/>
    <property type="evidence" value="ECO:0007669"/>
    <property type="project" value="InterPro"/>
</dbReference>
<dbReference type="InterPro" id="IPR005828">
    <property type="entry name" value="MFS_sugar_transport-like"/>
</dbReference>
<keyword evidence="8" id="KW-1185">Reference proteome</keyword>
<feature type="transmembrane region" description="Helical" evidence="5">
    <location>
        <begin position="116"/>
        <end position="134"/>
    </location>
</feature>
<dbReference type="InterPro" id="IPR036259">
    <property type="entry name" value="MFS_trans_sf"/>
</dbReference>
<evidence type="ECO:0000313" key="8">
    <source>
        <dbReference type="Proteomes" id="UP001381693"/>
    </source>
</evidence>
<keyword evidence="2 5" id="KW-0812">Transmembrane</keyword>
<name>A0AAN8XB88_HALRR</name>
<gene>
    <name evidence="7" type="ORF">SK128_003679</name>
</gene>
<dbReference type="Proteomes" id="UP001381693">
    <property type="component" value="Unassembled WGS sequence"/>
</dbReference>
<evidence type="ECO:0000259" key="6">
    <source>
        <dbReference type="PROSITE" id="PS50850"/>
    </source>
</evidence>
<proteinExistence type="predicted"/>
<dbReference type="Gene3D" id="1.20.1250.20">
    <property type="entry name" value="MFS general substrate transporter like domains"/>
    <property type="match status" value="1"/>
</dbReference>
<keyword evidence="4 5" id="KW-0472">Membrane</keyword>
<evidence type="ECO:0000256" key="2">
    <source>
        <dbReference type="ARBA" id="ARBA00022692"/>
    </source>
</evidence>